<dbReference type="SUPFAM" id="SSF48452">
    <property type="entry name" value="TPR-like"/>
    <property type="match status" value="1"/>
</dbReference>
<dbReference type="InterPro" id="IPR011990">
    <property type="entry name" value="TPR-like_helical_dom_sf"/>
</dbReference>
<dbReference type="EMBL" id="FRAA01000002">
    <property type="protein sequence ID" value="SHK03443.1"/>
    <property type="molecule type" value="Genomic_DNA"/>
</dbReference>
<dbReference type="Pfam" id="PF13174">
    <property type="entry name" value="TPR_6"/>
    <property type="match status" value="1"/>
</dbReference>
<dbReference type="Pfam" id="PF13432">
    <property type="entry name" value="TPR_16"/>
    <property type="match status" value="1"/>
</dbReference>
<name>A0A1M6P6A3_REIAG</name>
<proteinExistence type="predicted"/>
<reference evidence="3" key="1">
    <citation type="submission" date="2016-11" db="EMBL/GenBank/DDBJ databases">
        <authorList>
            <person name="Varghese N."/>
            <person name="Submissions S."/>
        </authorList>
    </citation>
    <scope>NUCLEOTIDE SEQUENCE [LARGE SCALE GENOMIC DNA]</scope>
    <source>
        <strain evidence="3">DSM 26134</strain>
    </source>
</reference>
<evidence type="ECO:0000313" key="2">
    <source>
        <dbReference type="EMBL" id="SHK03443.1"/>
    </source>
</evidence>
<dbReference type="STRING" id="156994.SAMN04488028_102563"/>
<dbReference type="InterPro" id="IPR019734">
    <property type="entry name" value="TPR_rpt"/>
</dbReference>
<accession>A0A1M6P6A3</accession>
<feature type="signal peptide" evidence="1">
    <location>
        <begin position="1"/>
        <end position="18"/>
    </location>
</feature>
<keyword evidence="3" id="KW-1185">Reference proteome</keyword>
<dbReference type="RefSeq" id="WP_084190460.1">
    <property type="nucleotide sequence ID" value="NZ_FRAA01000002.1"/>
</dbReference>
<evidence type="ECO:0000256" key="1">
    <source>
        <dbReference type="SAM" id="SignalP"/>
    </source>
</evidence>
<organism evidence="2 3">
    <name type="scientific">Reichenbachiella agariperforans</name>
    <dbReference type="NCBI Taxonomy" id="156994"/>
    <lineage>
        <taxon>Bacteria</taxon>
        <taxon>Pseudomonadati</taxon>
        <taxon>Bacteroidota</taxon>
        <taxon>Cytophagia</taxon>
        <taxon>Cytophagales</taxon>
        <taxon>Reichenbachiellaceae</taxon>
        <taxon>Reichenbachiella</taxon>
    </lineage>
</organism>
<keyword evidence="1" id="KW-0732">Signal</keyword>
<protein>
    <submittedName>
        <fullName evidence="2">TPR repeat-containing protein</fullName>
    </submittedName>
</protein>
<evidence type="ECO:0000313" key="3">
    <source>
        <dbReference type="Proteomes" id="UP000184474"/>
    </source>
</evidence>
<sequence>MKKFLSILALIIPLTLVAQDDQNIQLANEYYLNGDYEKAKDLYDELAKSSQNIPNIHNNYLDVLLSLNDYKAAEKYLKVALKSYPSNVYYQIDEGILYTTTDRNDQADKKYKMLITEIKENGFLVRTAAQYFISKQLANYALDTYIAGRQSSRNKQDYALELANTYRVLGKKEEMLNEYLVFASLRPQNLRYVKNILQNLLQSEEDIQYFQNTLLDNIQKNPSDKMYADLLIWAHVQQKDFHGAFIQARAINKRMNENGYRLINIGEIALKNESYADAEEIFTYIVDKLPESQYNLQAQKELILARQEKVKRTFPVDKTAIRQLTHDYHHLMTRVGLNQETIEAYRQKALLHAFYLDEKDSAIQILNEIISIPRVNEKIKSLSKLDLGDIYLLIDQPWESTLLYAQVEKANKSSKIGYEAKFKNARLNYYMGNFELAKSHLDILKTATTKEIANDAIALSLLIQNNTALDTSDFVLKKYADIDLLMFQHKTAQAKRAYQQMLEDYPAHSLVDEIHWQLAQIYLSSGEFDNSILQLEVIQLNYATDLFGDDASFLEGKILEEYLMDKEGAMEVYKNFLSDYPGSIYVSDARKRFRKLRGDSVYQ</sequence>
<dbReference type="Gene3D" id="1.25.40.10">
    <property type="entry name" value="Tetratricopeptide repeat domain"/>
    <property type="match status" value="3"/>
</dbReference>
<gene>
    <name evidence="2" type="ORF">SAMN04488028_102563</name>
</gene>
<dbReference type="Proteomes" id="UP000184474">
    <property type="component" value="Unassembled WGS sequence"/>
</dbReference>
<dbReference type="AlphaFoldDB" id="A0A1M6P6A3"/>
<feature type="chain" id="PRO_5012387087" evidence="1">
    <location>
        <begin position="19"/>
        <end position="603"/>
    </location>
</feature>